<evidence type="ECO:0008006" key="4">
    <source>
        <dbReference type="Google" id="ProtNLM"/>
    </source>
</evidence>
<proteinExistence type="predicted"/>
<dbReference type="AlphaFoldDB" id="A0A6L3NNW5"/>
<feature type="chain" id="PRO_5026816691" description="Lipoprotein" evidence="1">
    <location>
        <begin position="26"/>
        <end position="195"/>
    </location>
</feature>
<dbReference type="RefSeq" id="WP_151003266.1">
    <property type="nucleotide sequence ID" value="NZ_CABVPO010000035.1"/>
</dbReference>
<evidence type="ECO:0000256" key="1">
    <source>
        <dbReference type="SAM" id="SignalP"/>
    </source>
</evidence>
<dbReference type="Proteomes" id="UP000473571">
    <property type="component" value="Unassembled WGS sequence"/>
</dbReference>
<name>A0A6L3NNW5_9BURK</name>
<reference evidence="2 3" key="1">
    <citation type="submission" date="2019-09" db="EMBL/GenBank/DDBJ databases">
        <title>Draft genome sequences of 48 bacterial type strains from the CCUG.</title>
        <authorList>
            <person name="Tunovic T."/>
            <person name="Pineiro-Iglesias B."/>
            <person name="Unosson C."/>
            <person name="Inganas E."/>
            <person name="Ohlen M."/>
            <person name="Cardew S."/>
            <person name="Jensie-Markopoulos S."/>
            <person name="Salva-Serra F."/>
            <person name="Jaen-Luchoro D."/>
            <person name="Karlsson R."/>
            <person name="Svensson-Stadler L."/>
            <person name="Chun J."/>
            <person name="Moore E."/>
        </authorList>
    </citation>
    <scope>NUCLEOTIDE SEQUENCE [LARGE SCALE GENOMIC DNA]</scope>
    <source>
        <strain evidence="2 3">CCUG 65687</strain>
    </source>
</reference>
<keyword evidence="1" id="KW-0732">Signal</keyword>
<dbReference type="EMBL" id="VZOL01000012">
    <property type="protein sequence ID" value="KAB0685941.1"/>
    <property type="molecule type" value="Genomic_DNA"/>
</dbReference>
<protein>
    <recommendedName>
        <fullName evidence="4">Lipoprotein</fullName>
    </recommendedName>
</protein>
<accession>A0A6L3NNW5</accession>
<evidence type="ECO:0000313" key="2">
    <source>
        <dbReference type="EMBL" id="KAB0685941.1"/>
    </source>
</evidence>
<comment type="caution">
    <text evidence="2">The sequence shown here is derived from an EMBL/GenBank/DDBJ whole genome shotgun (WGS) entry which is preliminary data.</text>
</comment>
<organism evidence="2 3">
    <name type="scientific">Burkholderia territorii</name>
    <dbReference type="NCBI Taxonomy" id="1503055"/>
    <lineage>
        <taxon>Bacteria</taxon>
        <taxon>Pseudomonadati</taxon>
        <taxon>Pseudomonadota</taxon>
        <taxon>Betaproteobacteria</taxon>
        <taxon>Burkholderiales</taxon>
        <taxon>Burkholderiaceae</taxon>
        <taxon>Burkholderia</taxon>
        <taxon>Burkholderia cepacia complex</taxon>
    </lineage>
</organism>
<feature type="signal peptide" evidence="1">
    <location>
        <begin position="1"/>
        <end position="25"/>
    </location>
</feature>
<sequence length="195" mass="21560">MKIINRILSAGILICGLLLSAATFATSFDPRNATYPLGDCAHLGLPPVVQVKNGLFTMPGDDPNSVKVIDVMRGVFDGHANEQYFIVVLSCQLWGANYTYTEYFVLGKDGTLIDRLDETRINDDYVRAVGNDGGLWGDDDFAFKNGKLTIIKPAGGSHAEPKWTVTVTYQLDKLNQLRLRGVPTRRVIKHRSKTT</sequence>
<gene>
    <name evidence="2" type="ORF">F7R13_02525</name>
</gene>
<evidence type="ECO:0000313" key="3">
    <source>
        <dbReference type="Proteomes" id="UP000473571"/>
    </source>
</evidence>